<keyword evidence="2" id="KW-1185">Reference proteome</keyword>
<accession>A0ABW7HEI2</accession>
<comment type="caution">
    <text evidence="1">The sequence shown here is derived from an EMBL/GenBank/DDBJ whole genome shotgun (WGS) entry which is preliminary data.</text>
</comment>
<organism evidence="1 2">
    <name type="scientific">Pelomonas candidula</name>
    <dbReference type="NCBI Taxonomy" id="3299025"/>
    <lineage>
        <taxon>Bacteria</taxon>
        <taxon>Pseudomonadati</taxon>
        <taxon>Pseudomonadota</taxon>
        <taxon>Betaproteobacteria</taxon>
        <taxon>Burkholderiales</taxon>
        <taxon>Sphaerotilaceae</taxon>
        <taxon>Roseateles</taxon>
    </lineage>
</organism>
<dbReference type="EMBL" id="JBIGIC010000008">
    <property type="protein sequence ID" value="MFG6488230.1"/>
    <property type="molecule type" value="Genomic_DNA"/>
</dbReference>
<evidence type="ECO:0000313" key="1">
    <source>
        <dbReference type="EMBL" id="MFG6488230.1"/>
    </source>
</evidence>
<protein>
    <submittedName>
        <fullName evidence="1">Uncharacterized protein</fullName>
    </submittedName>
</protein>
<reference evidence="1 2" key="1">
    <citation type="submission" date="2024-08" db="EMBL/GenBank/DDBJ databases">
        <authorList>
            <person name="Lu H."/>
        </authorList>
    </citation>
    <scope>NUCLEOTIDE SEQUENCE [LARGE SCALE GENOMIC DNA]</scope>
    <source>
        <strain evidence="1 2">BYS78W</strain>
    </source>
</reference>
<sequence>MTERLSSTALSVDAGAGRVGKRVAYGWRQRRRRSGLDFVGRPSENRHFPEEKLCGTLSIPQRKLEEEMTKSSISFNVVGADLNLTHPAD</sequence>
<dbReference type="Proteomes" id="UP001606134">
    <property type="component" value="Unassembled WGS sequence"/>
</dbReference>
<name>A0ABW7HEI2_9BURK</name>
<proteinExistence type="predicted"/>
<evidence type="ECO:0000313" key="2">
    <source>
        <dbReference type="Proteomes" id="UP001606134"/>
    </source>
</evidence>
<gene>
    <name evidence="1" type="ORF">ACG04R_16205</name>
</gene>